<comment type="caution">
    <text evidence="2">The sequence shown here is derived from an EMBL/GenBank/DDBJ whole genome shotgun (WGS) entry which is preliminary data.</text>
</comment>
<evidence type="ECO:0000313" key="2">
    <source>
        <dbReference type="EMBL" id="PTW44074.1"/>
    </source>
</evidence>
<dbReference type="Pfam" id="PF00535">
    <property type="entry name" value="Glycos_transf_2"/>
    <property type="match status" value="1"/>
</dbReference>
<protein>
    <recommendedName>
        <fullName evidence="1">Glycosyltransferase 2-like domain-containing protein</fullName>
    </recommendedName>
</protein>
<dbReference type="Proteomes" id="UP000244013">
    <property type="component" value="Unassembled WGS sequence"/>
</dbReference>
<sequence>MPKDLDVCVSFVLFDNDRDEIVRAITQVQSSRASTHVVIIDNSCPPLDLKFAETMGATVVATHKNIGYGRGHNIALAASKGKCRYNLVMNTDLQTQNDVIAGMVAFMDTHPDAGLAMPKVRYPDGSLQRLCRLLPDPTDLVARRLLFKTQWAKAKNERYEFHNWNYDSVAQFPFLSGCFMICRRSVLDAVGYFDERYFLYAEDLDLSRRIHGVAKTLFNPDESVIHEYRSQSRPSFKRMRYALVSLSQYFSKWGWAVDRDRDRINQNTLDQFA</sequence>
<dbReference type="InterPro" id="IPR029044">
    <property type="entry name" value="Nucleotide-diphossugar_trans"/>
</dbReference>
<dbReference type="EMBL" id="QAYE01000012">
    <property type="protein sequence ID" value="PTW44074.1"/>
    <property type="molecule type" value="Genomic_DNA"/>
</dbReference>
<accession>A0A2T5TXU7</accession>
<dbReference type="PANTHER" id="PTHR43179:SF10">
    <property type="entry name" value="GLYCOSYL TRANSFERASE"/>
    <property type="match status" value="1"/>
</dbReference>
<evidence type="ECO:0000259" key="1">
    <source>
        <dbReference type="Pfam" id="PF00535"/>
    </source>
</evidence>
<dbReference type="AlphaFoldDB" id="A0A2T5TXU7"/>
<feature type="domain" description="Glycosyltransferase 2-like" evidence="1">
    <location>
        <begin position="16"/>
        <end position="189"/>
    </location>
</feature>
<proteinExistence type="predicted"/>
<dbReference type="Gene3D" id="3.90.550.10">
    <property type="entry name" value="Spore Coat Polysaccharide Biosynthesis Protein SpsA, Chain A"/>
    <property type="match status" value="1"/>
</dbReference>
<gene>
    <name evidence="2" type="ORF">C8J25_11217</name>
</gene>
<dbReference type="PANTHER" id="PTHR43179">
    <property type="entry name" value="RHAMNOSYLTRANSFERASE WBBL"/>
    <property type="match status" value="1"/>
</dbReference>
<dbReference type="SUPFAM" id="SSF53448">
    <property type="entry name" value="Nucleotide-diphospho-sugar transferases"/>
    <property type="match status" value="1"/>
</dbReference>
<organism evidence="2 3">
    <name type="scientific">Sphingomonas faeni</name>
    <dbReference type="NCBI Taxonomy" id="185950"/>
    <lineage>
        <taxon>Bacteria</taxon>
        <taxon>Pseudomonadati</taxon>
        <taxon>Pseudomonadota</taxon>
        <taxon>Alphaproteobacteria</taxon>
        <taxon>Sphingomonadales</taxon>
        <taxon>Sphingomonadaceae</taxon>
        <taxon>Sphingomonas</taxon>
    </lineage>
</organism>
<evidence type="ECO:0000313" key="3">
    <source>
        <dbReference type="Proteomes" id="UP000244013"/>
    </source>
</evidence>
<dbReference type="InterPro" id="IPR001173">
    <property type="entry name" value="Glyco_trans_2-like"/>
</dbReference>
<name>A0A2T5TXU7_9SPHN</name>
<reference evidence="2 3" key="1">
    <citation type="submission" date="2018-04" db="EMBL/GenBank/DDBJ databases">
        <title>Genomic Encyclopedia of Type Strains, Phase III (KMG-III): the genomes of soil and plant-associated and newly described type strains.</title>
        <authorList>
            <person name="Whitman W."/>
        </authorList>
    </citation>
    <scope>NUCLEOTIDE SEQUENCE [LARGE SCALE GENOMIC DNA]</scope>
    <source>
        <strain evidence="2 3">MA-olki</strain>
    </source>
</reference>